<dbReference type="InterPro" id="IPR036097">
    <property type="entry name" value="HisK_dim/P_sf"/>
</dbReference>
<keyword evidence="19" id="KW-0843">Virulence</keyword>
<evidence type="ECO:0000256" key="12">
    <source>
        <dbReference type="ARBA" id="ARBA00022801"/>
    </source>
</evidence>
<proteinExistence type="predicted"/>
<dbReference type="PRINTS" id="PR00344">
    <property type="entry name" value="BCTRLSENSOR"/>
</dbReference>
<dbReference type="PANTHER" id="PTHR44936">
    <property type="entry name" value="SENSOR PROTEIN CREC"/>
    <property type="match status" value="1"/>
</dbReference>
<dbReference type="PANTHER" id="PTHR44936:SF9">
    <property type="entry name" value="SENSOR PROTEIN CREC"/>
    <property type="match status" value="1"/>
</dbReference>
<dbReference type="Pfam" id="PF00512">
    <property type="entry name" value="HisKA"/>
    <property type="match status" value="1"/>
</dbReference>
<keyword evidence="10" id="KW-0547">Nucleotide-binding</keyword>
<comment type="cofactor">
    <cofactor evidence="2">
        <name>Mn(2+)</name>
        <dbReference type="ChEBI" id="CHEBI:29035"/>
    </cofactor>
</comment>
<dbReference type="SMART" id="SM00304">
    <property type="entry name" value="HAMP"/>
    <property type="match status" value="1"/>
</dbReference>
<dbReference type="EC" id="2.7.13.3" evidence="5"/>
<evidence type="ECO:0000256" key="19">
    <source>
        <dbReference type="ARBA" id="ARBA00023026"/>
    </source>
</evidence>
<dbReference type="InterPro" id="IPR004358">
    <property type="entry name" value="Sig_transdc_His_kin-like_C"/>
</dbReference>
<keyword evidence="13" id="KW-0067">ATP-binding</keyword>
<evidence type="ECO:0000259" key="24">
    <source>
        <dbReference type="PROSITE" id="PS50109"/>
    </source>
</evidence>
<sequence length="499" mass="53210">MRRGGIGGRERHSRFSTAATPVSYPAPSVRLVPRSIRGRLTALVTVLAVTLLIPSGIVGALTARQAFANPMWQDARRQATLTAESIRAGRLIDPIVPTVEGVDLVQVVAADHQVLAASSTVAGKPALSTERPSGSEPLRDIETCPKAHTGCLRLAAVRVTPAPSSPVVYAGGPAPGIASVGKFDLLFTVEVAMLLLMTAWGTWKVAGRTLRPVEGIRRDLASINVHDLSTRVPEPSGNDEVARLARTVNSTLSRIEEAKEATERALTQQRQFAADASHELRTPLAGLRAQLEEAQMHPGQTDLGELLERALGDVDRLETIISDLLLLARVGARGRAEHCPIDLSELVSDEVGRRADRIPVRLSLESGIVVSGLAAHLTRLLTNLLDNAQRHARHQVAVAIRRDGAVAELSICDDGTGVPPSQRERIFERFTRLDSARSRDQGGSGLGLAIARDIASAHCGTLVAEESPSGGARFVLRVPIVGCGEEDAAPVRNRALRAV</sequence>
<evidence type="ECO:0000256" key="5">
    <source>
        <dbReference type="ARBA" id="ARBA00012438"/>
    </source>
</evidence>
<evidence type="ECO:0000256" key="2">
    <source>
        <dbReference type="ARBA" id="ARBA00001936"/>
    </source>
</evidence>
<dbReference type="Gene3D" id="1.10.287.130">
    <property type="match status" value="1"/>
</dbReference>
<keyword evidence="23" id="KW-0472">Membrane</keyword>
<evidence type="ECO:0000256" key="6">
    <source>
        <dbReference type="ARBA" id="ARBA00022475"/>
    </source>
</evidence>
<evidence type="ECO:0000256" key="13">
    <source>
        <dbReference type="ARBA" id="ARBA00022840"/>
    </source>
</evidence>
<dbReference type="GO" id="GO:0000155">
    <property type="term" value="F:phosphorelay sensor kinase activity"/>
    <property type="evidence" value="ECO:0007669"/>
    <property type="project" value="InterPro"/>
</dbReference>
<dbReference type="Proteomes" id="UP000674234">
    <property type="component" value="Unassembled WGS sequence"/>
</dbReference>
<dbReference type="CDD" id="cd00082">
    <property type="entry name" value="HisKA"/>
    <property type="match status" value="1"/>
</dbReference>
<dbReference type="Gene3D" id="6.10.340.10">
    <property type="match status" value="1"/>
</dbReference>
<evidence type="ECO:0000256" key="3">
    <source>
        <dbReference type="ARBA" id="ARBA00001946"/>
    </source>
</evidence>
<evidence type="ECO:0000256" key="1">
    <source>
        <dbReference type="ARBA" id="ARBA00000085"/>
    </source>
</evidence>
<comment type="catalytic activity">
    <reaction evidence="1">
        <text>ATP + protein L-histidine = ADP + protein N-phospho-L-histidine.</text>
        <dbReference type="EC" id="2.7.13.3"/>
    </reaction>
</comment>
<keyword evidence="9 23" id="KW-0812">Transmembrane</keyword>
<evidence type="ECO:0000256" key="21">
    <source>
        <dbReference type="ARBA" id="ARBA00040454"/>
    </source>
</evidence>
<dbReference type="GO" id="GO:0004721">
    <property type="term" value="F:phosphoprotein phosphatase activity"/>
    <property type="evidence" value="ECO:0007669"/>
    <property type="project" value="UniProtKB-KW"/>
</dbReference>
<organism evidence="26 27">
    <name type="scientific">Microbispora oryzae</name>
    <dbReference type="NCBI Taxonomy" id="2806554"/>
    <lineage>
        <taxon>Bacteria</taxon>
        <taxon>Bacillati</taxon>
        <taxon>Actinomycetota</taxon>
        <taxon>Actinomycetes</taxon>
        <taxon>Streptosporangiales</taxon>
        <taxon>Streptosporangiaceae</taxon>
        <taxon>Microbispora</taxon>
    </lineage>
</organism>
<evidence type="ECO:0000256" key="17">
    <source>
        <dbReference type="ARBA" id="ARBA00023012"/>
    </source>
</evidence>
<evidence type="ECO:0000256" key="11">
    <source>
        <dbReference type="ARBA" id="ARBA00022777"/>
    </source>
</evidence>
<evidence type="ECO:0000256" key="23">
    <source>
        <dbReference type="SAM" id="Phobius"/>
    </source>
</evidence>
<keyword evidence="8" id="KW-0808">Transferase</keyword>
<keyword evidence="18" id="KW-0346">Stress response</keyword>
<comment type="caution">
    <text evidence="26">The sequence shown here is derived from an EMBL/GenBank/DDBJ whole genome shotgun (WGS) entry which is preliminary data.</text>
</comment>
<evidence type="ECO:0000256" key="9">
    <source>
        <dbReference type="ARBA" id="ARBA00022692"/>
    </source>
</evidence>
<dbReference type="InterPro" id="IPR003594">
    <property type="entry name" value="HATPase_dom"/>
</dbReference>
<dbReference type="InterPro" id="IPR036890">
    <property type="entry name" value="HATPase_C_sf"/>
</dbReference>
<accession>A0A940WQ22</accession>
<protein>
    <recommendedName>
        <fullName evidence="21">Signal transduction histidine-protein kinase/phosphatase MprB</fullName>
        <ecNumber evidence="5">2.7.13.3</ecNumber>
    </recommendedName>
    <alternativeName>
        <fullName evidence="22">Mycobacterial persistence regulator B</fullName>
    </alternativeName>
</protein>
<keyword evidence="20" id="KW-0464">Manganese</keyword>
<evidence type="ECO:0000256" key="16">
    <source>
        <dbReference type="ARBA" id="ARBA00022989"/>
    </source>
</evidence>
<dbReference type="SMART" id="SM00387">
    <property type="entry name" value="HATPase_c"/>
    <property type="match status" value="1"/>
</dbReference>
<evidence type="ECO:0000256" key="20">
    <source>
        <dbReference type="ARBA" id="ARBA00023211"/>
    </source>
</evidence>
<evidence type="ECO:0000256" key="14">
    <source>
        <dbReference type="ARBA" id="ARBA00022842"/>
    </source>
</evidence>
<evidence type="ECO:0000256" key="4">
    <source>
        <dbReference type="ARBA" id="ARBA00004651"/>
    </source>
</evidence>
<keyword evidence="16 23" id="KW-1133">Transmembrane helix</keyword>
<dbReference type="CDD" id="cd06225">
    <property type="entry name" value="HAMP"/>
    <property type="match status" value="1"/>
</dbReference>
<evidence type="ECO:0000313" key="26">
    <source>
        <dbReference type="EMBL" id="MBP2707178.1"/>
    </source>
</evidence>
<dbReference type="EMBL" id="JAFCNB010000017">
    <property type="protein sequence ID" value="MBP2707178.1"/>
    <property type="molecule type" value="Genomic_DNA"/>
</dbReference>
<name>A0A940WQ22_9ACTN</name>
<comment type="cofactor">
    <cofactor evidence="3">
        <name>Mg(2+)</name>
        <dbReference type="ChEBI" id="CHEBI:18420"/>
    </cofactor>
</comment>
<dbReference type="GO" id="GO:0005886">
    <property type="term" value="C:plasma membrane"/>
    <property type="evidence" value="ECO:0007669"/>
    <property type="project" value="UniProtKB-SubCell"/>
</dbReference>
<dbReference type="RefSeq" id="WP_210158448.1">
    <property type="nucleotide sequence ID" value="NZ_JAFCNB010000017.1"/>
</dbReference>
<dbReference type="SUPFAM" id="SSF47384">
    <property type="entry name" value="Homodimeric domain of signal transducing histidine kinase"/>
    <property type="match status" value="1"/>
</dbReference>
<keyword evidence="7" id="KW-0597">Phosphoprotein</keyword>
<dbReference type="InterPro" id="IPR005467">
    <property type="entry name" value="His_kinase_dom"/>
</dbReference>
<keyword evidence="6" id="KW-1003">Cell membrane</keyword>
<dbReference type="SUPFAM" id="SSF55874">
    <property type="entry name" value="ATPase domain of HSP90 chaperone/DNA topoisomerase II/histidine kinase"/>
    <property type="match status" value="1"/>
</dbReference>
<dbReference type="InterPro" id="IPR003660">
    <property type="entry name" value="HAMP_dom"/>
</dbReference>
<keyword evidence="11 26" id="KW-0418">Kinase</keyword>
<dbReference type="Gene3D" id="3.30.565.10">
    <property type="entry name" value="Histidine kinase-like ATPase, C-terminal domain"/>
    <property type="match status" value="1"/>
</dbReference>
<comment type="subcellular location">
    <subcellularLocation>
        <location evidence="4">Cell membrane</location>
        <topology evidence="4">Multi-pass membrane protein</topology>
    </subcellularLocation>
</comment>
<reference evidence="26" key="1">
    <citation type="submission" date="2021-02" db="EMBL/GenBank/DDBJ databases">
        <title>Draft genome sequence of Microbispora sp. RL4-1S isolated from rice leaves in Thailand.</title>
        <authorList>
            <person name="Muangham S."/>
            <person name="Duangmal K."/>
        </authorList>
    </citation>
    <scope>NUCLEOTIDE SEQUENCE</scope>
    <source>
        <strain evidence="26">RL4-1S</strain>
    </source>
</reference>
<dbReference type="PROSITE" id="PS50885">
    <property type="entry name" value="HAMP"/>
    <property type="match status" value="1"/>
</dbReference>
<dbReference type="AlphaFoldDB" id="A0A940WQ22"/>
<gene>
    <name evidence="26" type="ORF">JOL79_25665</name>
</gene>
<evidence type="ECO:0000256" key="22">
    <source>
        <dbReference type="ARBA" id="ARBA00041776"/>
    </source>
</evidence>
<keyword evidence="17" id="KW-0902">Two-component regulatory system</keyword>
<feature type="domain" description="Histidine kinase" evidence="24">
    <location>
        <begin position="275"/>
        <end position="482"/>
    </location>
</feature>
<evidence type="ECO:0000313" key="27">
    <source>
        <dbReference type="Proteomes" id="UP000674234"/>
    </source>
</evidence>
<evidence type="ECO:0000256" key="18">
    <source>
        <dbReference type="ARBA" id="ARBA00023016"/>
    </source>
</evidence>
<keyword evidence="15" id="KW-0904">Protein phosphatase</keyword>
<evidence type="ECO:0000256" key="10">
    <source>
        <dbReference type="ARBA" id="ARBA00022741"/>
    </source>
</evidence>
<keyword evidence="12" id="KW-0378">Hydrolase</keyword>
<feature type="domain" description="HAMP" evidence="25">
    <location>
        <begin position="207"/>
        <end position="260"/>
    </location>
</feature>
<evidence type="ECO:0000259" key="25">
    <source>
        <dbReference type="PROSITE" id="PS50885"/>
    </source>
</evidence>
<feature type="transmembrane region" description="Helical" evidence="23">
    <location>
        <begin position="40"/>
        <end position="61"/>
    </location>
</feature>
<evidence type="ECO:0000256" key="7">
    <source>
        <dbReference type="ARBA" id="ARBA00022553"/>
    </source>
</evidence>
<dbReference type="InterPro" id="IPR003661">
    <property type="entry name" value="HisK_dim/P_dom"/>
</dbReference>
<evidence type="ECO:0000256" key="8">
    <source>
        <dbReference type="ARBA" id="ARBA00022679"/>
    </source>
</evidence>
<dbReference type="PROSITE" id="PS50109">
    <property type="entry name" value="HIS_KIN"/>
    <property type="match status" value="1"/>
</dbReference>
<dbReference type="Pfam" id="PF02518">
    <property type="entry name" value="HATPase_c"/>
    <property type="match status" value="1"/>
</dbReference>
<keyword evidence="14" id="KW-0460">Magnesium</keyword>
<dbReference type="InterPro" id="IPR050980">
    <property type="entry name" value="2C_sensor_his_kinase"/>
</dbReference>
<dbReference type="GO" id="GO:0005524">
    <property type="term" value="F:ATP binding"/>
    <property type="evidence" value="ECO:0007669"/>
    <property type="project" value="UniProtKB-KW"/>
</dbReference>
<keyword evidence="27" id="KW-1185">Reference proteome</keyword>
<evidence type="ECO:0000256" key="15">
    <source>
        <dbReference type="ARBA" id="ARBA00022912"/>
    </source>
</evidence>
<dbReference type="SMART" id="SM00388">
    <property type="entry name" value="HisKA"/>
    <property type="match status" value="1"/>
</dbReference>
<dbReference type="Pfam" id="PF00672">
    <property type="entry name" value="HAMP"/>
    <property type="match status" value="1"/>
</dbReference>